<dbReference type="AlphaFoldDB" id="A0A218Z911"/>
<feature type="region of interest" description="Disordered" evidence="1">
    <location>
        <begin position="55"/>
        <end position="174"/>
    </location>
</feature>
<name>A0A218Z911_9HELO</name>
<evidence type="ECO:0000313" key="3">
    <source>
        <dbReference type="Proteomes" id="UP000242519"/>
    </source>
</evidence>
<comment type="caution">
    <text evidence="2">The sequence shown here is derived from an EMBL/GenBank/DDBJ whole genome shotgun (WGS) entry which is preliminary data.</text>
</comment>
<keyword evidence="3" id="KW-1185">Reference proteome</keyword>
<dbReference type="InParanoid" id="A0A218Z911"/>
<feature type="compositionally biased region" description="Low complexity" evidence="1">
    <location>
        <begin position="114"/>
        <end position="129"/>
    </location>
</feature>
<dbReference type="Proteomes" id="UP000242519">
    <property type="component" value="Unassembled WGS sequence"/>
</dbReference>
<dbReference type="EMBL" id="MZNU01000132">
    <property type="protein sequence ID" value="OWP04184.1"/>
    <property type="molecule type" value="Genomic_DNA"/>
</dbReference>
<feature type="compositionally biased region" description="Basic and acidic residues" evidence="1">
    <location>
        <begin position="83"/>
        <end position="97"/>
    </location>
</feature>
<sequence>MDLPPPRISLLLLLGPPADRVGAARRRSALAMRGIRCAAVRRRALFPLQSDAGAYQPHAHPAPAPPHPGPIFSSATPIGRQPEGIHHHDSQACRRREDDDDEEEEREGKANPNRSSPRLLRAARRLQPLGIPSTFNLQAPEAEAPSRRTDANPNPHRPVALASPPTPTPTPTPTQIRIRIPSTVSRPFPLPSTALPPPFHRPSTALSPPLFHLARTALPLLLSGSSSPLSS</sequence>
<feature type="compositionally biased region" description="Pro residues" evidence="1">
    <location>
        <begin position="60"/>
        <end position="69"/>
    </location>
</feature>
<protein>
    <submittedName>
        <fullName evidence="2">Uncharacterized protein</fullName>
    </submittedName>
</protein>
<organism evidence="2 3">
    <name type="scientific">Diplocarpon coronariae</name>
    <dbReference type="NCBI Taxonomy" id="2795749"/>
    <lineage>
        <taxon>Eukaryota</taxon>
        <taxon>Fungi</taxon>
        <taxon>Dikarya</taxon>
        <taxon>Ascomycota</taxon>
        <taxon>Pezizomycotina</taxon>
        <taxon>Leotiomycetes</taxon>
        <taxon>Helotiales</taxon>
        <taxon>Drepanopezizaceae</taxon>
        <taxon>Diplocarpon</taxon>
    </lineage>
</organism>
<evidence type="ECO:0000256" key="1">
    <source>
        <dbReference type="SAM" id="MobiDB-lite"/>
    </source>
</evidence>
<accession>A0A218Z911</accession>
<evidence type="ECO:0000313" key="2">
    <source>
        <dbReference type="EMBL" id="OWP04184.1"/>
    </source>
</evidence>
<proteinExistence type="predicted"/>
<gene>
    <name evidence="2" type="ORF">B2J93_393</name>
</gene>
<reference evidence="2 3" key="1">
    <citation type="submission" date="2017-04" db="EMBL/GenBank/DDBJ databases">
        <title>Draft genome sequence of Marssonina coronaria NL1: causal agent of apple blotch.</title>
        <authorList>
            <person name="Cheng Q."/>
        </authorList>
    </citation>
    <scope>NUCLEOTIDE SEQUENCE [LARGE SCALE GENOMIC DNA]</scope>
    <source>
        <strain evidence="2 3">NL1</strain>
    </source>
</reference>